<dbReference type="EMBL" id="HBGW01043556">
    <property type="protein sequence ID" value="CAD9569065.1"/>
    <property type="molecule type" value="Transcribed_RNA"/>
</dbReference>
<keyword evidence="1" id="KW-0472">Membrane</keyword>
<feature type="transmembrane region" description="Helical" evidence="1">
    <location>
        <begin position="97"/>
        <end position="117"/>
    </location>
</feature>
<protein>
    <submittedName>
        <fullName evidence="2">Uncharacterized protein</fullName>
    </submittedName>
</protein>
<keyword evidence="1" id="KW-1133">Transmembrane helix</keyword>
<evidence type="ECO:0000313" key="2">
    <source>
        <dbReference type="EMBL" id="CAD9569065.1"/>
    </source>
</evidence>
<feature type="transmembrane region" description="Helical" evidence="1">
    <location>
        <begin position="138"/>
        <end position="163"/>
    </location>
</feature>
<gene>
    <name evidence="2" type="ORF">BRAN1462_LOCUS27612</name>
</gene>
<dbReference type="AlphaFoldDB" id="A0A6V0FXU2"/>
<evidence type="ECO:0000256" key="1">
    <source>
        <dbReference type="SAM" id="Phobius"/>
    </source>
</evidence>
<name>A0A6V0FXU2_9DINO</name>
<feature type="transmembrane region" description="Helical" evidence="1">
    <location>
        <begin position="228"/>
        <end position="250"/>
    </location>
</feature>
<keyword evidence="1" id="KW-0812">Transmembrane</keyword>
<accession>A0A6V0FXU2</accession>
<reference evidence="2" key="1">
    <citation type="submission" date="2021-01" db="EMBL/GenBank/DDBJ databases">
        <authorList>
            <person name="Corre E."/>
            <person name="Pelletier E."/>
            <person name="Niang G."/>
            <person name="Scheremetjew M."/>
            <person name="Finn R."/>
            <person name="Kale V."/>
            <person name="Holt S."/>
            <person name="Cochrane G."/>
            <person name="Meng A."/>
            <person name="Brown T."/>
            <person name="Cohen L."/>
        </authorList>
    </citation>
    <scope>NUCLEOTIDE SEQUENCE</scope>
    <source>
        <strain evidence="2">RCC3387</strain>
    </source>
</reference>
<sequence length="251" mass="28730">MAEFVRRYFSVDDHLDFFVYMALTCPRSRKLLQADLAKEYFPPFPWELIHYFRVVVVATMLLVLQVLIPLGVLYQGLTSYMATSDSAASDSGLSIPVMKAAGCVCILAAEIVMLNDFNQLGVTYFAPMRLQTIKGRQVIWFAFGVLCNFLAMAFSEVALVLLFLQTDKLIDFVVNFAALFVLYQVDDFLVTHEMSREIQLYMDDLVDDDIDTNQQFEGWFYNALHRSVLYILLPVKLLSVLIVPVVFAYLY</sequence>
<organism evidence="2">
    <name type="scientific">Zooxanthella nutricula</name>
    <dbReference type="NCBI Taxonomy" id="1333877"/>
    <lineage>
        <taxon>Eukaryota</taxon>
        <taxon>Sar</taxon>
        <taxon>Alveolata</taxon>
        <taxon>Dinophyceae</taxon>
        <taxon>Peridiniales</taxon>
        <taxon>Peridiniales incertae sedis</taxon>
        <taxon>Zooxanthella</taxon>
    </lineage>
</organism>
<proteinExistence type="predicted"/>
<feature type="transmembrane region" description="Helical" evidence="1">
    <location>
        <begin position="54"/>
        <end position="77"/>
    </location>
</feature>